<dbReference type="InterPro" id="IPR050378">
    <property type="entry name" value="Metallo-dep_Hydrolases_sf"/>
</dbReference>
<reference evidence="4" key="1">
    <citation type="submission" date="2020-05" db="EMBL/GenBank/DDBJ databases">
        <authorList>
            <person name="Chiriac C."/>
            <person name="Salcher M."/>
            <person name="Ghai R."/>
            <person name="Kavagutti S V."/>
        </authorList>
    </citation>
    <scope>NUCLEOTIDE SEQUENCE</scope>
</reference>
<dbReference type="Gene3D" id="2.30.40.10">
    <property type="entry name" value="Urease, subunit C, domain 1"/>
    <property type="match status" value="1"/>
</dbReference>
<dbReference type="InterPro" id="IPR032466">
    <property type="entry name" value="Metal_Hydrolase"/>
</dbReference>
<sequence>MAHDLIIRNGLIVDGTGRDGYTADIAIDGDTVTFIGDLTGEIATREIDAKGLAVTPGFIDLHTHLDAQVGWDPLMTSSSWHGVTTVLMGNCGVTFAPVSSDDKEFLAEMMESVEDIPREAILNGLAWDWETYPEYLDSVERLNPALNIVGMVGHCAVRYNVMGERSLTDEPATPQELQRMSDIVAESVAGGAVGFSTSRILLHVVPDGRFVPGTLAPKEEYLAIADGMNAGGGGIFQAVNDFSTKAAHEFDLLSSMAEACGDVLFSGGVGNGKTRSAEGFGTFLENTRANAGRITSAGMTRPGGTLCGLAEVSPVKGKKWRAIMELPTLEDRVAALRNAATRAELVAEGKEKGMWYDPNHIYPLGQGDSPEYNEENGVSIATLAEQAGVHPVELVIDRLISSEGRELFNTWFFNRNTSDLADFLALDHVYPGLADTGAHIGQICDADATTHYLQYWYRKRGTVTLPQAIRKLTKLPAEVLGLKKRGTLEVGQYADINVFDPKTVQSQQPEYHQDFPNNTGRLLIKSRGYAATIVNGQIVTEQGTHTGARPGRVIREFARA</sequence>
<protein>
    <submittedName>
        <fullName evidence="4">Unannotated protein</fullName>
    </submittedName>
</protein>
<dbReference type="SUPFAM" id="SSF51338">
    <property type="entry name" value="Composite domain of metallo-dependent hydrolases"/>
    <property type="match status" value="1"/>
</dbReference>
<dbReference type="EMBL" id="CAEZXA010000131">
    <property type="protein sequence ID" value="CAB4682336.1"/>
    <property type="molecule type" value="Genomic_DNA"/>
</dbReference>
<dbReference type="PANTHER" id="PTHR11647:SF1">
    <property type="entry name" value="COLLAPSIN RESPONSE MEDIATOR PROTEIN"/>
    <property type="match status" value="1"/>
</dbReference>
<organism evidence="4">
    <name type="scientific">freshwater metagenome</name>
    <dbReference type="NCBI Taxonomy" id="449393"/>
    <lineage>
        <taxon>unclassified sequences</taxon>
        <taxon>metagenomes</taxon>
        <taxon>ecological metagenomes</taxon>
    </lineage>
</organism>
<dbReference type="Pfam" id="PF07969">
    <property type="entry name" value="Amidohydro_3"/>
    <property type="match status" value="1"/>
</dbReference>
<evidence type="ECO:0000313" key="2">
    <source>
        <dbReference type="EMBL" id="CAB4368209.1"/>
    </source>
</evidence>
<dbReference type="EMBL" id="CAETWZ010000103">
    <property type="protein sequence ID" value="CAB4368209.1"/>
    <property type="molecule type" value="Genomic_DNA"/>
</dbReference>
<feature type="domain" description="Amidohydrolase 3" evidence="1">
    <location>
        <begin position="45"/>
        <end position="539"/>
    </location>
</feature>
<evidence type="ECO:0000259" key="1">
    <source>
        <dbReference type="Pfam" id="PF07969"/>
    </source>
</evidence>
<dbReference type="GO" id="GO:0016812">
    <property type="term" value="F:hydrolase activity, acting on carbon-nitrogen (but not peptide) bonds, in cyclic amides"/>
    <property type="evidence" value="ECO:0007669"/>
    <property type="project" value="TreeGrafter"/>
</dbReference>
<accession>A0A6J6UPN4</accession>
<dbReference type="EMBL" id="CAEZZL010000043">
    <property type="protein sequence ID" value="CAB4761466.1"/>
    <property type="molecule type" value="Genomic_DNA"/>
</dbReference>
<evidence type="ECO:0000313" key="4">
    <source>
        <dbReference type="EMBL" id="CAB4761466.1"/>
    </source>
</evidence>
<dbReference type="InterPro" id="IPR011059">
    <property type="entry name" value="Metal-dep_hydrolase_composite"/>
</dbReference>
<dbReference type="SUPFAM" id="SSF51556">
    <property type="entry name" value="Metallo-dependent hydrolases"/>
    <property type="match status" value="1"/>
</dbReference>
<name>A0A6J6UPN4_9ZZZZ</name>
<dbReference type="InterPro" id="IPR013108">
    <property type="entry name" value="Amidohydro_3"/>
</dbReference>
<proteinExistence type="predicted"/>
<dbReference type="GO" id="GO:0005829">
    <property type="term" value="C:cytosol"/>
    <property type="evidence" value="ECO:0007669"/>
    <property type="project" value="TreeGrafter"/>
</dbReference>
<evidence type="ECO:0000313" key="3">
    <source>
        <dbReference type="EMBL" id="CAB4682336.1"/>
    </source>
</evidence>
<gene>
    <name evidence="3" type="ORF">UFOPK2334_01253</name>
    <name evidence="4" type="ORF">UFOPK2870_00687</name>
    <name evidence="2" type="ORF">UFOPK4179_01006</name>
</gene>
<dbReference type="AlphaFoldDB" id="A0A6J6UPN4"/>
<dbReference type="PANTHER" id="PTHR11647">
    <property type="entry name" value="HYDRANTOINASE/DIHYDROPYRIMIDINASE FAMILY MEMBER"/>
    <property type="match status" value="1"/>
</dbReference>
<dbReference type="Gene3D" id="3.20.20.140">
    <property type="entry name" value="Metal-dependent hydrolases"/>
    <property type="match status" value="2"/>
</dbReference>